<evidence type="ECO:0000313" key="3">
    <source>
        <dbReference type="Proteomes" id="UP000245119"/>
    </source>
</evidence>
<gene>
    <name evidence="2" type="ORF">C0Q70_17770</name>
</gene>
<feature type="compositionally biased region" description="Basic and acidic residues" evidence="1">
    <location>
        <begin position="251"/>
        <end position="271"/>
    </location>
</feature>
<proteinExistence type="predicted"/>
<evidence type="ECO:0000256" key="1">
    <source>
        <dbReference type="SAM" id="MobiDB-lite"/>
    </source>
</evidence>
<dbReference type="AlphaFoldDB" id="A0A2T7NLB4"/>
<comment type="caution">
    <text evidence="2">The sequence shown here is derived from an EMBL/GenBank/DDBJ whole genome shotgun (WGS) entry which is preliminary data.</text>
</comment>
<protein>
    <submittedName>
        <fullName evidence="2">Uncharacterized protein</fullName>
    </submittedName>
</protein>
<dbReference type="Proteomes" id="UP000245119">
    <property type="component" value="Linkage Group LG11"/>
</dbReference>
<name>A0A2T7NLB4_POMCA</name>
<feature type="compositionally biased region" description="Basic and acidic residues" evidence="1">
    <location>
        <begin position="399"/>
        <end position="420"/>
    </location>
</feature>
<keyword evidence="3" id="KW-1185">Reference proteome</keyword>
<organism evidence="2 3">
    <name type="scientific">Pomacea canaliculata</name>
    <name type="common">Golden apple snail</name>
    <dbReference type="NCBI Taxonomy" id="400727"/>
    <lineage>
        <taxon>Eukaryota</taxon>
        <taxon>Metazoa</taxon>
        <taxon>Spiralia</taxon>
        <taxon>Lophotrochozoa</taxon>
        <taxon>Mollusca</taxon>
        <taxon>Gastropoda</taxon>
        <taxon>Caenogastropoda</taxon>
        <taxon>Architaenioglossa</taxon>
        <taxon>Ampullarioidea</taxon>
        <taxon>Ampullariidae</taxon>
        <taxon>Pomacea</taxon>
    </lineage>
</organism>
<evidence type="ECO:0000313" key="2">
    <source>
        <dbReference type="EMBL" id="PVD21967.1"/>
    </source>
</evidence>
<reference evidence="2 3" key="1">
    <citation type="submission" date="2018-04" db="EMBL/GenBank/DDBJ databases">
        <title>The genome of golden apple snail Pomacea canaliculata provides insight into stress tolerance and invasive adaptation.</title>
        <authorList>
            <person name="Liu C."/>
            <person name="Liu B."/>
            <person name="Ren Y."/>
            <person name="Zhang Y."/>
            <person name="Wang H."/>
            <person name="Li S."/>
            <person name="Jiang F."/>
            <person name="Yin L."/>
            <person name="Zhang G."/>
            <person name="Qian W."/>
            <person name="Fan W."/>
        </authorList>
    </citation>
    <scope>NUCLEOTIDE SEQUENCE [LARGE SCALE GENOMIC DNA]</scope>
    <source>
        <strain evidence="2">SZHN2017</strain>
        <tissue evidence="2">Muscle</tissue>
    </source>
</reference>
<feature type="region of interest" description="Disordered" evidence="1">
    <location>
        <begin position="251"/>
        <end position="297"/>
    </location>
</feature>
<feature type="compositionally biased region" description="Basic and acidic residues" evidence="1">
    <location>
        <begin position="369"/>
        <end position="392"/>
    </location>
</feature>
<feature type="region of interest" description="Disordered" evidence="1">
    <location>
        <begin position="315"/>
        <end position="454"/>
    </location>
</feature>
<accession>A0A2T7NLB4</accession>
<sequence length="491" mass="54409">MLTRPPVDTTAGQNFLPEALGPFMDDDYAATARFDKKGSRKEVYDEVDEGWIKAVMDKQEKSNEEEVDLSVFAKNIARELGQQEMLLKKIEGLASGIELALNKEKKLPENEISVESYKGHDLEPMDSDFLEEGDGERHFEEDIEDMKIKEMLKGIIEDNEKEPYTEQNVKGLLVEVMKTSGGKPKFKMKTGDLIKKFVKGRDGKSAVLNTSETRNVTTDLNSKEIVKILGKVNEKPDLQDQGGALLIKITEENVKQGDDKLTGRQDEEGTRNESSSLQTQKGREPTISIKVEDIPEDTLGETGLHQNVVHGHVEEKSMKNAVDSQLPRRPEDDNGTELEVLPPPPLTMEAPVAWSKSEDSSATAVLPSVERRLNLPEIVKEAKTQNEPRYSDLKQTGPGDERNGQREIIQTKDSTEEKEGVASPAPENSDGINVAKDDAEAPASPVSTTKLETESKDLATEAKVDSKGSYFSDIASIFRVFSQEGSTGNYR</sequence>
<dbReference type="EMBL" id="PZQS01000011">
    <property type="protein sequence ID" value="PVD21967.1"/>
    <property type="molecule type" value="Genomic_DNA"/>
</dbReference>